<keyword evidence="2" id="KW-1185">Reference proteome</keyword>
<dbReference type="EMBL" id="KN716346">
    <property type="protein sequence ID" value="KJH46565.1"/>
    <property type="molecule type" value="Genomic_DNA"/>
</dbReference>
<organism evidence="1 2">
    <name type="scientific">Dictyocaulus viviparus</name>
    <name type="common">Bovine lungworm</name>
    <dbReference type="NCBI Taxonomy" id="29172"/>
    <lineage>
        <taxon>Eukaryota</taxon>
        <taxon>Metazoa</taxon>
        <taxon>Ecdysozoa</taxon>
        <taxon>Nematoda</taxon>
        <taxon>Chromadorea</taxon>
        <taxon>Rhabditida</taxon>
        <taxon>Rhabditina</taxon>
        <taxon>Rhabditomorpha</taxon>
        <taxon>Strongyloidea</taxon>
        <taxon>Metastrongylidae</taxon>
        <taxon>Dictyocaulus</taxon>
    </lineage>
</organism>
<protein>
    <submittedName>
        <fullName evidence="1">Uncharacterized protein</fullName>
    </submittedName>
</protein>
<sequence length="71" mass="8178">MYTKPWCIKSSGVYRNGRPFQMAVCRTESQNLSLVPRHPLILVPLSNVKITTMSSSMNLSGEYRYLVRLEK</sequence>
<accession>A0A0D8XPU2</accession>
<gene>
    <name evidence="1" type="ORF">DICVIV_07383</name>
</gene>
<reference evidence="1 2" key="1">
    <citation type="submission" date="2013-11" db="EMBL/GenBank/DDBJ databases">
        <title>Draft genome of the bovine lungworm Dictyocaulus viviparus.</title>
        <authorList>
            <person name="Mitreva M."/>
        </authorList>
    </citation>
    <scope>NUCLEOTIDE SEQUENCE [LARGE SCALE GENOMIC DNA]</scope>
    <source>
        <strain evidence="1 2">HannoverDv2000</strain>
    </source>
</reference>
<dbReference type="Proteomes" id="UP000053766">
    <property type="component" value="Unassembled WGS sequence"/>
</dbReference>
<proteinExistence type="predicted"/>
<dbReference type="AlphaFoldDB" id="A0A0D8XPU2"/>
<evidence type="ECO:0000313" key="1">
    <source>
        <dbReference type="EMBL" id="KJH46565.1"/>
    </source>
</evidence>
<dbReference type="OrthoDB" id="10509694at2759"/>
<name>A0A0D8XPU2_DICVI</name>
<reference evidence="2" key="2">
    <citation type="journal article" date="2016" name="Sci. Rep.">
        <title>Dictyocaulus viviparus genome, variome and transcriptome elucidate lungworm biology and support future intervention.</title>
        <authorList>
            <person name="McNulty S.N."/>
            <person name="Strube C."/>
            <person name="Rosa B.A."/>
            <person name="Martin J.C."/>
            <person name="Tyagi R."/>
            <person name="Choi Y.J."/>
            <person name="Wang Q."/>
            <person name="Hallsworth Pepin K."/>
            <person name="Zhang X."/>
            <person name="Ozersky P."/>
            <person name="Wilson R.K."/>
            <person name="Sternberg P.W."/>
            <person name="Gasser R.B."/>
            <person name="Mitreva M."/>
        </authorList>
    </citation>
    <scope>NUCLEOTIDE SEQUENCE [LARGE SCALE GENOMIC DNA]</scope>
    <source>
        <strain evidence="2">HannoverDv2000</strain>
    </source>
</reference>
<evidence type="ECO:0000313" key="2">
    <source>
        <dbReference type="Proteomes" id="UP000053766"/>
    </source>
</evidence>